<feature type="transmembrane region" description="Helical" evidence="1">
    <location>
        <begin position="79"/>
        <end position="102"/>
    </location>
</feature>
<feature type="transmembrane region" description="Helical" evidence="1">
    <location>
        <begin position="50"/>
        <end position="73"/>
    </location>
</feature>
<protein>
    <submittedName>
        <fullName evidence="2">Uncharacterized protein</fullName>
    </submittedName>
</protein>
<keyword evidence="3" id="KW-1185">Reference proteome</keyword>
<sequence>MKMTTYYRDPDVWITSTGVRMNGHDLRLEQLLQVWHKSGRRSWGTIAGRGAVGLAILTPIVVGLLAVAVALVIDASTATTLALAGGGVLIGLATAPLADVLLERVDRSYDRGSRSREIWARTPGGDLLLLSTRDAARFGRIYRALQRALEPATRR</sequence>
<dbReference type="InterPro" id="IPR045629">
    <property type="entry name" value="DUF6232"/>
</dbReference>
<keyword evidence="1" id="KW-1133">Transmembrane helix</keyword>
<dbReference type="EMBL" id="SNWR01000001">
    <property type="protein sequence ID" value="TDO40556.1"/>
    <property type="molecule type" value="Genomic_DNA"/>
</dbReference>
<dbReference type="Pfam" id="PF19744">
    <property type="entry name" value="DUF6232"/>
    <property type="match status" value="1"/>
</dbReference>
<name>A0A4R6JZ70_9ACTN</name>
<comment type="caution">
    <text evidence="2">The sequence shown here is derived from an EMBL/GenBank/DDBJ whole genome shotgun (WGS) entry which is preliminary data.</text>
</comment>
<dbReference type="Proteomes" id="UP000294901">
    <property type="component" value="Unassembled WGS sequence"/>
</dbReference>
<accession>A0A4R6JZ70</accession>
<keyword evidence="1" id="KW-0472">Membrane</keyword>
<reference evidence="2 3" key="1">
    <citation type="submission" date="2019-03" db="EMBL/GenBank/DDBJ databases">
        <title>Sequencing the genomes of 1000 actinobacteria strains.</title>
        <authorList>
            <person name="Klenk H.-P."/>
        </authorList>
    </citation>
    <scope>NUCLEOTIDE SEQUENCE [LARGE SCALE GENOMIC DNA]</scope>
    <source>
        <strain evidence="2 3">DSM 43805</strain>
    </source>
</reference>
<organism evidence="2 3">
    <name type="scientific">Paractinoplanes brasiliensis</name>
    <dbReference type="NCBI Taxonomy" id="52695"/>
    <lineage>
        <taxon>Bacteria</taxon>
        <taxon>Bacillati</taxon>
        <taxon>Actinomycetota</taxon>
        <taxon>Actinomycetes</taxon>
        <taxon>Micromonosporales</taxon>
        <taxon>Micromonosporaceae</taxon>
        <taxon>Paractinoplanes</taxon>
    </lineage>
</organism>
<proteinExistence type="predicted"/>
<gene>
    <name evidence="2" type="ORF">C8E87_4271</name>
</gene>
<evidence type="ECO:0000256" key="1">
    <source>
        <dbReference type="SAM" id="Phobius"/>
    </source>
</evidence>
<evidence type="ECO:0000313" key="2">
    <source>
        <dbReference type="EMBL" id="TDO40556.1"/>
    </source>
</evidence>
<dbReference type="AlphaFoldDB" id="A0A4R6JZ70"/>
<keyword evidence="1" id="KW-0812">Transmembrane</keyword>
<evidence type="ECO:0000313" key="3">
    <source>
        <dbReference type="Proteomes" id="UP000294901"/>
    </source>
</evidence>